<name>A0A813BSF9_9DINO</name>
<reference evidence="1" key="1">
    <citation type="submission" date="2021-02" db="EMBL/GenBank/DDBJ databases">
        <authorList>
            <person name="Dougan E. K."/>
            <person name="Rhodes N."/>
            <person name="Thang M."/>
            <person name="Chan C."/>
        </authorList>
    </citation>
    <scope>NUCLEOTIDE SEQUENCE</scope>
</reference>
<organism evidence="1 2">
    <name type="scientific">Symbiodinium necroappetens</name>
    <dbReference type="NCBI Taxonomy" id="1628268"/>
    <lineage>
        <taxon>Eukaryota</taxon>
        <taxon>Sar</taxon>
        <taxon>Alveolata</taxon>
        <taxon>Dinophyceae</taxon>
        <taxon>Suessiales</taxon>
        <taxon>Symbiodiniaceae</taxon>
        <taxon>Symbiodinium</taxon>
    </lineage>
</organism>
<dbReference type="AlphaFoldDB" id="A0A813BSF9"/>
<gene>
    <name evidence="1" type="ORF">SNEC2469_LOCUS31685</name>
</gene>
<evidence type="ECO:0000313" key="1">
    <source>
        <dbReference type="EMBL" id="CAE7920549.1"/>
    </source>
</evidence>
<dbReference type="Proteomes" id="UP000601435">
    <property type="component" value="Unassembled WGS sequence"/>
</dbReference>
<keyword evidence="2" id="KW-1185">Reference proteome</keyword>
<feature type="non-terminal residue" evidence="1">
    <location>
        <position position="1"/>
    </location>
</feature>
<feature type="non-terminal residue" evidence="1">
    <location>
        <position position="293"/>
    </location>
</feature>
<dbReference type="EMBL" id="CAJNJA010077538">
    <property type="protein sequence ID" value="CAE7920549.1"/>
    <property type="molecule type" value="Genomic_DNA"/>
</dbReference>
<evidence type="ECO:0000313" key="2">
    <source>
        <dbReference type="Proteomes" id="UP000601435"/>
    </source>
</evidence>
<dbReference type="OrthoDB" id="57822at2759"/>
<protein>
    <submittedName>
        <fullName evidence="1">Uncharacterized protein</fullName>
    </submittedName>
</protein>
<proteinExistence type="predicted"/>
<comment type="caution">
    <text evidence="1">The sequence shown here is derived from an EMBL/GenBank/DDBJ whole genome shotgun (WGS) entry which is preliminary data.</text>
</comment>
<accession>A0A813BSF9</accession>
<sequence>VRSAGILLFSRTLRLTKRFGGGTDFVPENAYIGHQTWRHPAGISKGESRAAFDPMSRTSFLQSNESLNESATEEVEDATEDMYWKADSEDLYLASMDYGENMSVNKTAELFGHDAARRMAHESGDIFELFSFKHPGMVGFKIRGLLDGKSNQLSMGLEMAFGPYRSPDRVIPLVDIGKQFSIALAGMPFVSRASKNKAITALRDFTLKDMGKAQGMALKPGTQVALYSPKYGRYVKMNDKGLTRSWTMTGYGIPDHWTRERFTVVDAGGGQIALHCAKYNRYVGIGGRSPKRD</sequence>